<accession>A0A6J4QQG7</accession>
<feature type="non-terminal residue" evidence="2">
    <location>
        <position position="175"/>
    </location>
</feature>
<feature type="compositionally biased region" description="Basic and acidic residues" evidence="1">
    <location>
        <begin position="34"/>
        <end position="50"/>
    </location>
</feature>
<feature type="region of interest" description="Disordered" evidence="1">
    <location>
        <begin position="114"/>
        <end position="175"/>
    </location>
</feature>
<feature type="non-terminal residue" evidence="2">
    <location>
        <position position="1"/>
    </location>
</feature>
<dbReference type="AlphaFoldDB" id="A0A6J4QQG7"/>
<feature type="region of interest" description="Disordered" evidence="1">
    <location>
        <begin position="1"/>
        <end position="95"/>
    </location>
</feature>
<sequence length="175" mass="19091">GLLLLQQRRRRRALCAAPSRPQAGGDRRFRRPPRQRDRGHPGRRQGRADGRLLPASVLPVQRRRPACGQHGQPAGAGLHARHGDPRTGRAGMDAAAGGLPARADLHQRRLRCAPRGRARPARADRERLRLDHRPHQGRGAPPCQGPHRLRAGGRLPPGRAGAQRRGAPARAGRPV</sequence>
<protein>
    <submittedName>
        <fullName evidence="2">Deacetylases, including yeast histone deacetylase and acetoin utilization protein</fullName>
    </submittedName>
</protein>
<evidence type="ECO:0000313" key="2">
    <source>
        <dbReference type="EMBL" id="CAA9444211.1"/>
    </source>
</evidence>
<feature type="compositionally biased region" description="Basic and acidic residues" evidence="1">
    <location>
        <begin position="121"/>
        <end position="134"/>
    </location>
</feature>
<gene>
    <name evidence="2" type="ORF">AVDCRST_MAG51-3512</name>
</gene>
<evidence type="ECO:0000256" key="1">
    <source>
        <dbReference type="SAM" id="MobiDB-lite"/>
    </source>
</evidence>
<name>A0A6J4QQG7_9BURK</name>
<proteinExistence type="predicted"/>
<feature type="compositionally biased region" description="Low complexity" evidence="1">
    <location>
        <begin position="152"/>
        <end position="175"/>
    </location>
</feature>
<reference evidence="2" key="1">
    <citation type="submission" date="2020-02" db="EMBL/GenBank/DDBJ databases">
        <authorList>
            <person name="Meier V. D."/>
        </authorList>
    </citation>
    <scope>NUCLEOTIDE SEQUENCE</scope>
    <source>
        <strain evidence="2">AVDCRST_MAG51</strain>
    </source>
</reference>
<dbReference type="EMBL" id="CADCUX010000770">
    <property type="protein sequence ID" value="CAA9444211.1"/>
    <property type="molecule type" value="Genomic_DNA"/>
</dbReference>
<organism evidence="2">
    <name type="scientific">uncultured Ramlibacter sp</name>
    <dbReference type="NCBI Taxonomy" id="260755"/>
    <lineage>
        <taxon>Bacteria</taxon>
        <taxon>Pseudomonadati</taxon>
        <taxon>Pseudomonadota</taxon>
        <taxon>Betaproteobacteria</taxon>
        <taxon>Burkholderiales</taxon>
        <taxon>Comamonadaceae</taxon>
        <taxon>Ramlibacter</taxon>
        <taxon>environmental samples</taxon>
    </lineage>
</organism>